<keyword evidence="1" id="KW-0472">Membrane</keyword>
<dbReference type="InParanoid" id="D7TLC6"/>
<feature type="transmembrane region" description="Helical" evidence="1">
    <location>
        <begin position="32"/>
        <end position="52"/>
    </location>
</feature>
<keyword evidence="1" id="KW-0812">Transmembrane</keyword>
<proteinExistence type="predicted"/>
<dbReference type="Proteomes" id="UP000009183">
    <property type="component" value="Chromosome 18, unordered"/>
</dbReference>
<sequence length="90" mass="10219">MHQVNSSSCQRLFINWLFDLVSPDPILDGANFQVLIAFTNAFHALQLLKILVFRKLIQKVGKFNCTLSNTSIFVMEYLKLKQLKATSSGN</sequence>
<dbReference type="EMBL" id="FN595996">
    <property type="protein sequence ID" value="CBI31298.3"/>
    <property type="molecule type" value="Genomic_DNA"/>
</dbReference>
<dbReference type="STRING" id="29760.D7TLC6"/>
<keyword evidence="3" id="KW-1185">Reference proteome</keyword>
<protein>
    <submittedName>
        <fullName evidence="2">Uncharacterized protein</fullName>
    </submittedName>
</protein>
<name>D7TLC6_VITVI</name>
<organism evidence="2 3">
    <name type="scientific">Vitis vinifera</name>
    <name type="common">Grape</name>
    <dbReference type="NCBI Taxonomy" id="29760"/>
    <lineage>
        <taxon>Eukaryota</taxon>
        <taxon>Viridiplantae</taxon>
        <taxon>Streptophyta</taxon>
        <taxon>Embryophyta</taxon>
        <taxon>Tracheophyta</taxon>
        <taxon>Spermatophyta</taxon>
        <taxon>Magnoliopsida</taxon>
        <taxon>eudicotyledons</taxon>
        <taxon>Gunneridae</taxon>
        <taxon>Pentapetalae</taxon>
        <taxon>rosids</taxon>
        <taxon>Vitales</taxon>
        <taxon>Vitaceae</taxon>
        <taxon>Viteae</taxon>
        <taxon>Vitis</taxon>
    </lineage>
</organism>
<dbReference type="eggNOG" id="KOG1831">
    <property type="taxonomic scope" value="Eukaryota"/>
</dbReference>
<evidence type="ECO:0000313" key="2">
    <source>
        <dbReference type="EMBL" id="CBI31298.3"/>
    </source>
</evidence>
<keyword evidence="1" id="KW-1133">Transmembrane helix</keyword>
<dbReference type="HOGENOM" id="CLU_2445277_0_0_1"/>
<reference evidence="3" key="1">
    <citation type="journal article" date="2007" name="Nature">
        <title>The grapevine genome sequence suggests ancestral hexaploidization in major angiosperm phyla.</title>
        <authorList>
            <consortium name="The French-Italian Public Consortium for Grapevine Genome Characterization."/>
            <person name="Jaillon O."/>
            <person name="Aury J.-M."/>
            <person name="Noel B."/>
            <person name="Policriti A."/>
            <person name="Clepet C."/>
            <person name="Casagrande A."/>
            <person name="Choisne N."/>
            <person name="Aubourg S."/>
            <person name="Vitulo N."/>
            <person name="Jubin C."/>
            <person name="Vezzi A."/>
            <person name="Legeai F."/>
            <person name="Hugueney P."/>
            <person name="Dasilva C."/>
            <person name="Horner D."/>
            <person name="Mica E."/>
            <person name="Jublot D."/>
            <person name="Poulain J."/>
            <person name="Bruyere C."/>
            <person name="Billault A."/>
            <person name="Segurens B."/>
            <person name="Gouyvenoux M."/>
            <person name="Ugarte E."/>
            <person name="Cattonaro F."/>
            <person name="Anthouard V."/>
            <person name="Vico V."/>
            <person name="Del Fabbro C."/>
            <person name="Alaux M."/>
            <person name="Di Gaspero G."/>
            <person name="Dumas V."/>
            <person name="Felice N."/>
            <person name="Paillard S."/>
            <person name="Juman I."/>
            <person name="Moroldo M."/>
            <person name="Scalabrin S."/>
            <person name="Canaguier A."/>
            <person name="Le Clainche I."/>
            <person name="Malacrida G."/>
            <person name="Durand E."/>
            <person name="Pesole G."/>
            <person name="Laucou V."/>
            <person name="Chatelet P."/>
            <person name="Merdinoglu D."/>
            <person name="Delledonne M."/>
            <person name="Pezzotti M."/>
            <person name="Lecharny A."/>
            <person name="Scarpelli C."/>
            <person name="Artiguenave F."/>
            <person name="Pe M.E."/>
            <person name="Valle G."/>
            <person name="Morgante M."/>
            <person name="Caboche M."/>
            <person name="Adam-Blondon A.-F."/>
            <person name="Weissenbach J."/>
            <person name="Quetier F."/>
            <person name="Wincker P."/>
        </authorList>
    </citation>
    <scope>NUCLEOTIDE SEQUENCE [LARGE SCALE GENOMIC DNA]</scope>
    <source>
        <strain evidence="3">cv. Pinot noir / PN40024</strain>
    </source>
</reference>
<accession>D7TLC6</accession>
<dbReference type="Gene3D" id="1.25.40.790">
    <property type="match status" value="1"/>
</dbReference>
<dbReference type="AlphaFoldDB" id="D7TLC6"/>
<dbReference type="PaxDb" id="29760-VIT_18s0001g05070.t01"/>
<evidence type="ECO:0000313" key="3">
    <source>
        <dbReference type="Proteomes" id="UP000009183"/>
    </source>
</evidence>
<gene>
    <name evidence="2" type="ordered locus">VIT_18s0001g05070</name>
</gene>
<evidence type="ECO:0000256" key="1">
    <source>
        <dbReference type="SAM" id="Phobius"/>
    </source>
</evidence>